<dbReference type="Proteomes" id="UP000282985">
    <property type="component" value="Unassembled WGS sequence"/>
</dbReference>
<proteinExistence type="predicted"/>
<dbReference type="GO" id="GO:0016491">
    <property type="term" value="F:oxidoreductase activity"/>
    <property type="evidence" value="ECO:0007669"/>
    <property type="project" value="InterPro"/>
</dbReference>
<sequence>MKIFRNFEEILDYAIDKEMEEIEFYSNLAGRMDRKNVSVLFHNIMLEKTSRVLRLEKMKDLKAEFDSNEVQDMKLAGNLAEIDHQNSNLSYQDALILAMKREKEKFKFYTKMAECAINNECRSTFINLANEEARQKLKFEIEYDEYILIEN</sequence>
<dbReference type="EMBL" id="RJJX01000017">
    <property type="protein sequence ID" value="RUT77690.1"/>
    <property type="molecule type" value="Genomic_DNA"/>
</dbReference>
<dbReference type="InterPro" id="IPR012347">
    <property type="entry name" value="Ferritin-like"/>
</dbReference>
<comment type="caution">
    <text evidence="2">The sequence shown here is derived from an EMBL/GenBank/DDBJ whole genome shotgun (WGS) entry which is preliminary data.</text>
</comment>
<evidence type="ECO:0000259" key="1">
    <source>
        <dbReference type="Pfam" id="PF02915"/>
    </source>
</evidence>
<dbReference type="OrthoDB" id="1118885at2"/>
<organism evidence="2 3">
    <name type="scientific">Ancylomarina longa</name>
    <dbReference type="NCBI Taxonomy" id="2487017"/>
    <lineage>
        <taxon>Bacteria</taxon>
        <taxon>Pseudomonadati</taxon>
        <taxon>Bacteroidota</taxon>
        <taxon>Bacteroidia</taxon>
        <taxon>Marinilabiliales</taxon>
        <taxon>Marinifilaceae</taxon>
        <taxon>Ancylomarina</taxon>
    </lineage>
</organism>
<dbReference type="GO" id="GO:0046872">
    <property type="term" value="F:metal ion binding"/>
    <property type="evidence" value="ECO:0007669"/>
    <property type="project" value="InterPro"/>
</dbReference>
<gene>
    <name evidence="2" type="ORF">DLK05_12245</name>
</gene>
<dbReference type="InterPro" id="IPR003251">
    <property type="entry name" value="Rr_diiron-bd_dom"/>
</dbReference>
<feature type="domain" description="Rubrerythrin diiron-binding" evidence="1">
    <location>
        <begin position="9"/>
        <end position="134"/>
    </location>
</feature>
<dbReference type="AlphaFoldDB" id="A0A434ATN5"/>
<dbReference type="SUPFAM" id="SSF47240">
    <property type="entry name" value="Ferritin-like"/>
    <property type="match status" value="1"/>
</dbReference>
<name>A0A434ATN5_9BACT</name>
<protein>
    <recommendedName>
        <fullName evidence="1">Rubrerythrin diiron-binding domain-containing protein</fullName>
    </recommendedName>
</protein>
<reference evidence="2 3" key="1">
    <citation type="submission" date="2018-11" db="EMBL/GenBank/DDBJ databases">
        <title>Parancylomarina longa gen. nov., sp. nov., isolated from sediments of southern Okinawa.</title>
        <authorList>
            <person name="Fu T."/>
        </authorList>
    </citation>
    <scope>NUCLEOTIDE SEQUENCE [LARGE SCALE GENOMIC DNA]</scope>
    <source>
        <strain evidence="2 3">T3-2 S1-C</strain>
    </source>
</reference>
<evidence type="ECO:0000313" key="3">
    <source>
        <dbReference type="Proteomes" id="UP000282985"/>
    </source>
</evidence>
<dbReference type="InterPro" id="IPR009078">
    <property type="entry name" value="Ferritin-like_SF"/>
</dbReference>
<accession>A0A434ATN5</accession>
<keyword evidence="3" id="KW-1185">Reference proteome</keyword>
<evidence type="ECO:0000313" key="2">
    <source>
        <dbReference type="EMBL" id="RUT77690.1"/>
    </source>
</evidence>
<dbReference type="Gene3D" id="1.20.1260.10">
    <property type="match status" value="1"/>
</dbReference>
<dbReference type="Pfam" id="PF02915">
    <property type="entry name" value="Rubrerythrin"/>
    <property type="match status" value="1"/>
</dbReference>
<dbReference type="RefSeq" id="WP_127344257.1">
    <property type="nucleotide sequence ID" value="NZ_RJJX01000017.1"/>
</dbReference>